<dbReference type="EMBL" id="VYDA01000590">
    <property type="protein sequence ID" value="MYH63307.1"/>
    <property type="molecule type" value="Genomic_DNA"/>
</dbReference>
<organism evidence="1">
    <name type="scientific">Caldilineaceae bacterium SB0675_bin_29</name>
    <dbReference type="NCBI Taxonomy" id="2605266"/>
    <lineage>
        <taxon>Bacteria</taxon>
        <taxon>Bacillati</taxon>
        <taxon>Chloroflexota</taxon>
        <taxon>Caldilineae</taxon>
        <taxon>Caldilineales</taxon>
        <taxon>Caldilineaceae</taxon>
    </lineage>
</organism>
<gene>
    <name evidence="1" type="ORF">F4148_16650</name>
</gene>
<dbReference type="Gene3D" id="3.40.720.10">
    <property type="entry name" value="Alkaline Phosphatase, subunit A"/>
    <property type="match status" value="1"/>
</dbReference>
<comment type="caution">
    <text evidence="1">The sequence shown here is derived from an EMBL/GenBank/DDBJ whole genome shotgun (WGS) entry which is preliminary data.</text>
</comment>
<dbReference type="SUPFAM" id="SSF53649">
    <property type="entry name" value="Alkaline phosphatase-like"/>
    <property type="match status" value="1"/>
</dbReference>
<evidence type="ECO:0008006" key="2">
    <source>
        <dbReference type="Google" id="ProtNLM"/>
    </source>
</evidence>
<sequence>MTKKIYAYGMDGFVTPMMKYFADEGCLPNFSRLLSEGTVNETYPSFPVWTPTNWATLSTGAHTGTHSVPTWQTVIERKSGAGEKDLIVSSFDGRANNAERIWNALERAGLKGVAVHYPGAHPSGVEIGYVVDGFGAPGHNSTEFEVAAAQAYTTDPSKASDVAMAHDGSAIEGPRSVEHIEALAAAEGWTNLPDSASTPLATVFSVNARLGGDANRFHLLAVDSTGSGYDRVLICRGRDAGEIVAAADLGGWSDWAIQSFQIDGHAQEAAVRFKLLELATDGSSLKLYRTQVTYTNGFTYGDSELEAELIRRFGPYQEHASMTPYTSGMTDFDTALEECEYQGLWFANVANYMLHERDCSYFTCHWHLYDYLNHIHLADVDPVCPGFNPETKEKYLDYFRRTYQVGDRVLGLMYEAADRANQDGNEVYVGIISDHGAFPDVRIANLRQFLYDEGFLVLNHYVVVTTPAD</sequence>
<evidence type="ECO:0000313" key="1">
    <source>
        <dbReference type="EMBL" id="MYH63307.1"/>
    </source>
</evidence>
<proteinExistence type="predicted"/>
<feature type="non-terminal residue" evidence="1">
    <location>
        <position position="469"/>
    </location>
</feature>
<dbReference type="Pfam" id="PF01663">
    <property type="entry name" value="Phosphodiest"/>
    <property type="match status" value="1"/>
</dbReference>
<dbReference type="AlphaFoldDB" id="A0A6B1G4G4"/>
<accession>A0A6B1G4G4</accession>
<name>A0A6B1G4G4_9CHLR</name>
<dbReference type="InterPro" id="IPR017850">
    <property type="entry name" value="Alkaline_phosphatase_core_sf"/>
</dbReference>
<reference evidence="1" key="1">
    <citation type="submission" date="2019-09" db="EMBL/GenBank/DDBJ databases">
        <title>Characterisation of the sponge microbiome using genome-centric metagenomics.</title>
        <authorList>
            <person name="Engelberts J.P."/>
            <person name="Robbins S.J."/>
            <person name="De Goeij J.M."/>
            <person name="Aranda M."/>
            <person name="Bell S.C."/>
            <person name="Webster N.S."/>
        </authorList>
    </citation>
    <scope>NUCLEOTIDE SEQUENCE</scope>
    <source>
        <strain evidence="1">SB0675_bin_29</strain>
    </source>
</reference>
<dbReference type="InterPro" id="IPR002591">
    <property type="entry name" value="Phosphodiest/P_Trfase"/>
</dbReference>
<protein>
    <recommendedName>
        <fullName evidence="2">Alkaline phosphatase family protein</fullName>
    </recommendedName>
</protein>